<evidence type="ECO:0000313" key="2">
    <source>
        <dbReference type="Proteomes" id="UP001054945"/>
    </source>
</evidence>
<evidence type="ECO:0000313" key="1">
    <source>
        <dbReference type="EMBL" id="GIY46386.1"/>
    </source>
</evidence>
<accession>A0AAV4TLL8</accession>
<protein>
    <submittedName>
        <fullName evidence="1">Uncharacterized protein</fullName>
    </submittedName>
</protein>
<organism evidence="1 2">
    <name type="scientific">Caerostris extrusa</name>
    <name type="common">Bark spider</name>
    <name type="synonym">Caerostris bankana</name>
    <dbReference type="NCBI Taxonomy" id="172846"/>
    <lineage>
        <taxon>Eukaryota</taxon>
        <taxon>Metazoa</taxon>
        <taxon>Ecdysozoa</taxon>
        <taxon>Arthropoda</taxon>
        <taxon>Chelicerata</taxon>
        <taxon>Arachnida</taxon>
        <taxon>Araneae</taxon>
        <taxon>Araneomorphae</taxon>
        <taxon>Entelegynae</taxon>
        <taxon>Araneoidea</taxon>
        <taxon>Araneidae</taxon>
        <taxon>Caerostris</taxon>
    </lineage>
</organism>
<proteinExistence type="predicted"/>
<dbReference type="AlphaFoldDB" id="A0AAV4TLL8"/>
<comment type="caution">
    <text evidence="1">The sequence shown here is derived from an EMBL/GenBank/DDBJ whole genome shotgun (WGS) entry which is preliminary data.</text>
</comment>
<reference evidence="1 2" key="1">
    <citation type="submission" date="2021-06" db="EMBL/GenBank/DDBJ databases">
        <title>Caerostris extrusa draft genome.</title>
        <authorList>
            <person name="Kono N."/>
            <person name="Arakawa K."/>
        </authorList>
    </citation>
    <scope>NUCLEOTIDE SEQUENCE [LARGE SCALE GENOMIC DNA]</scope>
</reference>
<name>A0AAV4TLL8_CAEEX</name>
<gene>
    <name evidence="1" type="ORF">CEXT_328231</name>
</gene>
<dbReference type="EMBL" id="BPLR01011410">
    <property type="protein sequence ID" value="GIY46386.1"/>
    <property type="molecule type" value="Genomic_DNA"/>
</dbReference>
<keyword evidence="2" id="KW-1185">Reference proteome</keyword>
<dbReference type="Proteomes" id="UP001054945">
    <property type="component" value="Unassembled WGS sequence"/>
</dbReference>
<sequence>MKKNLSMTGGYNNEKESEKKSLFVWAFAREMKARKSRLNPRTQLFLLKILPPGPLITRLRQQINRFHRIFLRDEPTSGPRGFPSSSSLKKDRKLNFCVSINLKFLKSSADWVRKLQLSFGTK</sequence>